<name>A0ABP0FUV9_CLALP</name>
<organism evidence="1 2">
    <name type="scientific">Clavelina lepadiformis</name>
    <name type="common">Light-bulb sea squirt</name>
    <name type="synonym">Ascidia lepadiformis</name>
    <dbReference type="NCBI Taxonomy" id="159417"/>
    <lineage>
        <taxon>Eukaryota</taxon>
        <taxon>Metazoa</taxon>
        <taxon>Chordata</taxon>
        <taxon>Tunicata</taxon>
        <taxon>Ascidiacea</taxon>
        <taxon>Aplousobranchia</taxon>
        <taxon>Clavelinidae</taxon>
        <taxon>Clavelina</taxon>
    </lineage>
</organism>
<dbReference type="InterPro" id="IPR036322">
    <property type="entry name" value="WD40_repeat_dom_sf"/>
</dbReference>
<sequence>MKQSKLNDWDKTFCLLNLHNKVVGSSCVEWCDNNDIIVATTKKIVSCDMALMNGGKKVHEPEFTIENVNIEETKRTVSKVVTEYIQEFESACFQSSNTAAFPAYNVYEILLDPVLFPMKNDVGTGYKSIKMSPSGLCKSGGQLLAAVSQNYSVHVCIKENDEVSRTWKEKCELSTILKHHLRSNPTLLGKHEAGCKTNALNLAKEKTAATALTYVAWSNLYHIDSQSVCFLVTSTLNGLIILWKIQADSTGNILAHIELAFQGRWKNVVSLSFCKHSQHMGYQRPSHPPSKLHVAVSNVDGELLCYSLDCTKDWQCSNETSVWSEPDKICVRQMHWFYIHHDESVMIIAKSNVIVVQKLNKNFEVVNDTYIHNAHDLPIVALSVFEGNDVLEIFSSSSDGSLIKFDLCTDPTPKLQQTAVLSKPDDVGTFNANHPTTFHGFTLSPNGAFVALLTSQPKIRLSIQVDNTAQLSLKRLLNPSQASEKFLQRIFSEGRSFSSCIDILEIVRQYYALSKTFECSLSVFLEQSINLKETNLAKLQMRWHLLTIKHKVKQFPRKTSNLEGMALGENQCKDLQLVEEVLVLKQMAKVLMAWFRNHLNEEIASANVPIVQLVNKLKSKKELLTEEEMEVISQIQSLPIYKELPYVMTCAISTLPISLSTEGISAIASDGSRWPVCCLTYTVLQGYEKRKCALSGLYAAVKATQPSWLQDILSWNCIFSDLPLM</sequence>
<evidence type="ECO:0000313" key="1">
    <source>
        <dbReference type="EMBL" id="CAK8682930.1"/>
    </source>
</evidence>
<dbReference type="Gene3D" id="2.130.10.10">
    <property type="entry name" value="YVTN repeat-like/Quinoprotein amine dehydrogenase"/>
    <property type="match status" value="1"/>
</dbReference>
<dbReference type="EMBL" id="CAWYQH010000096">
    <property type="protein sequence ID" value="CAK8682930.1"/>
    <property type="molecule type" value="Genomic_DNA"/>
</dbReference>
<evidence type="ECO:0008006" key="3">
    <source>
        <dbReference type="Google" id="ProtNLM"/>
    </source>
</evidence>
<reference evidence="1 2" key="1">
    <citation type="submission" date="2024-02" db="EMBL/GenBank/DDBJ databases">
        <authorList>
            <person name="Daric V."/>
            <person name="Darras S."/>
        </authorList>
    </citation>
    <scope>NUCLEOTIDE SEQUENCE [LARGE SCALE GENOMIC DNA]</scope>
</reference>
<comment type="caution">
    <text evidence="1">The sequence shown here is derived from an EMBL/GenBank/DDBJ whole genome shotgun (WGS) entry which is preliminary data.</text>
</comment>
<evidence type="ECO:0000313" key="2">
    <source>
        <dbReference type="Proteomes" id="UP001642483"/>
    </source>
</evidence>
<keyword evidence="2" id="KW-1185">Reference proteome</keyword>
<dbReference type="InterPro" id="IPR044230">
    <property type="entry name" value="GTF3C4"/>
</dbReference>
<protein>
    <recommendedName>
        <fullName evidence="3">Transcription factor IIIC 90kDa subunit N-terminal domain-containing protein</fullName>
    </recommendedName>
</protein>
<dbReference type="Proteomes" id="UP001642483">
    <property type="component" value="Unassembled WGS sequence"/>
</dbReference>
<gene>
    <name evidence="1" type="ORF">CVLEPA_LOCUS14052</name>
</gene>
<dbReference type="PANTHER" id="PTHR15496">
    <property type="entry name" value="GENERAL TRANSCRIPTION FACTOR 3C POLYPEPTIDE 4 FAMILY"/>
    <property type="match status" value="1"/>
</dbReference>
<dbReference type="PANTHER" id="PTHR15496:SF2">
    <property type="entry name" value="GENERAL TRANSCRIPTION FACTOR 3C POLYPEPTIDE 4"/>
    <property type="match status" value="1"/>
</dbReference>
<dbReference type="InterPro" id="IPR015943">
    <property type="entry name" value="WD40/YVTN_repeat-like_dom_sf"/>
</dbReference>
<proteinExistence type="predicted"/>
<accession>A0ABP0FUV9</accession>
<dbReference type="SUPFAM" id="SSF50978">
    <property type="entry name" value="WD40 repeat-like"/>
    <property type="match status" value="1"/>
</dbReference>